<gene>
    <name evidence="2" type="ORF">GT347_04160</name>
</gene>
<organism evidence="2 3">
    <name type="scientific">Xylophilus rhododendri</name>
    <dbReference type="NCBI Taxonomy" id="2697032"/>
    <lineage>
        <taxon>Bacteria</taxon>
        <taxon>Pseudomonadati</taxon>
        <taxon>Pseudomonadota</taxon>
        <taxon>Betaproteobacteria</taxon>
        <taxon>Burkholderiales</taxon>
        <taxon>Xylophilus</taxon>
    </lineage>
</organism>
<evidence type="ECO:0000313" key="2">
    <source>
        <dbReference type="EMBL" id="QHI97242.1"/>
    </source>
</evidence>
<evidence type="ECO:0000256" key="1">
    <source>
        <dbReference type="SAM" id="SignalP"/>
    </source>
</evidence>
<dbReference type="EMBL" id="CP047650">
    <property type="protein sequence ID" value="QHI97242.1"/>
    <property type="molecule type" value="Genomic_DNA"/>
</dbReference>
<accession>A0A857J2E6</accession>
<sequence>MPAWLLLGAAWLCLAAQAAPLQMLREMPAGFRGGTGEEEYHLHWQARSLPDVVLVQRPGPGPGPAQDRGDAPALLLLPASLGPLVEHLGAWGFEPAAARAWAEQPEFQVGARRCIAVVDSSRACVDVWLEFTPQAGGRRLDLVAADRRSAFVEAANPAYALIGSSSLWLGRTGGGGSLVSSQYLGLASRGIASRGDTTFEYDLSAQAQQMANPVPPPTASSATLLSSVPGGLASYSDENGRSTALNYRLLAVGRRLGDTARGYAGVFTATASGALWQDAGSFFARPSILGLAYRSNGGQLTAYGGRSKVRLLLRSDSYVRIVSNGTELFAGPVPAGEQWVEFEGYADAFVEASVRDAGGRVEQRTVEVVSTAQERQTQPVALAQDRSMFYVDAGQVMSQLDQDNRHLDRSDVYQASAFYTYASDARRYQASAQWIAARQRLAFSMGDRASLWSLSSMAGSRSEYGLRADATVPLVHDLRLSASTTQYGAPRDLTQVAAADAAAWYGTPGRTACAAWGRCCASTPPTTGPGVWACRRRTFRSGWPCRRSARLFSPAAS</sequence>
<dbReference type="Proteomes" id="UP000464787">
    <property type="component" value="Chromosome"/>
</dbReference>
<feature type="chain" id="PRO_5033050955" evidence="1">
    <location>
        <begin position="19"/>
        <end position="557"/>
    </location>
</feature>
<keyword evidence="1" id="KW-0732">Signal</keyword>
<feature type="signal peptide" evidence="1">
    <location>
        <begin position="1"/>
        <end position="18"/>
    </location>
</feature>
<dbReference type="AlphaFoldDB" id="A0A857J2E6"/>
<protein>
    <submittedName>
        <fullName evidence="2">Uncharacterized protein</fullName>
    </submittedName>
</protein>
<keyword evidence="3" id="KW-1185">Reference proteome</keyword>
<reference evidence="2 3" key="1">
    <citation type="submission" date="2020-01" db="EMBL/GenBank/DDBJ databases">
        <title>Genome sequencing of strain KACC 21265.</title>
        <authorList>
            <person name="Heo J."/>
            <person name="Kim S.-J."/>
            <person name="Kim J.-S."/>
            <person name="Hong S.-B."/>
            <person name="Kwon S.-W."/>
        </authorList>
    </citation>
    <scope>NUCLEOTIDE SEQUENCE [LARGE SCALE GENOMIC DNA]</scope>
    <source>
        <strain evidence="2 3">KACC 21265</strain>
    </source>
</reference>
<proteinExistence type="predicted"/>
<dbReference type="KEGG" id="xyk:GT347_04160"/>
<evidence type="ECO:0000313" key="3">
    <source>
        <dbReference type="Proteomes" id="UP000464787"/>
    </source>
</evidence>
<dbReference type="RefSeq" id="WP_160550760.1">
    <property type="nucleotide sequence ID" value="NZ_CP047650.1"/>
</dbReference>
<name>A0A857J2E6_9BURK</name>